<comment type="caution">
    <text evidence="5">The sequence shown here is derived from an EMBL/GenBank/DDBJ whole genome shotgun (WGS) entry which is preliminary data.</text>
</comment>
<dbReference type="PANTHER" id="PTHR38445">
    <property type="entry name" value="HTH-TYPE TRANSCRIPTIONAL REPRESSOR YTRA"/>
    <property type="match status" value="1"/>
</dbReference>
<gene>
    <name evidence="5" type="ORF">C7460_11040</name>
</gene>
<organism evidence="5 6">
    <name type="scientific">Marinoscillum furvescens DSM 4134</name>
    <dbReference type="NCBI Taxonomy" id="1122208"/>
    <lineage>
        <taxon>Bacteria</taxon>
        <taxon>Pseudomonadati</taxon>
        <taxon>Bacteroidota</taxon>
        <taxon>Cytophagia</taxon>
        <taxon>Cytophagales</taxon>
        <taxon>Reichenbachiellaceae</taxon>
        <taxon>Marinoscillum</taxon>
    </lineage>
</organism>
<dbReference type="GO" id="GO:0003677">
    <property type="term" value="F:DNA binding"/>
    <property type="evidence" value="ECO:0007669"/>
    <property type="project" value="UniProtKB-KW"/>
</dbReference>
<dbReference type="Pfam" id="PF00392">
    <property type="entry name" value="GntR"/>
    <property type="match status" value="1"/>
</dbReference>
<evidence type="ECO:0000313" key="5">
    <source>
        <dbReference type="EMBL" id="RED98370.1"/>
    </source>
</evidence>
<dbReference type="AlphaFoldDB" id="A0A3D9L438"/>
<sequence length="350" mass="40028">MELRKFVLDFDENSSEPKYKQIAKSIVENIEAGRIHVGDQLPSISQLSIDYLVSRDTVEKAYRLLRDQGVVESVKGKGFYVLISSPGSKIRVFVLFNKLSSYKKVVYNSLAYELRNHAKLELFVYHCNLELFESYITDKLGRYNYYVIMPHFIDSEIGPAEKNRITTVLNKINPEKLIFLDNIVDNVVKYKGAVYQDFKSDVFNALSEASEQLRKYKKLVIVFPQNVPYPYPKKILEGFRKFCGFNNFEFEEVTEIKANTPVSKGTAYLIIEESDLSKLIKNVRNQNLKIGLDVGILTYNDTPLKEVLLEGISVISTEFSQLGVLASKIILNELSGAVKNEFKLVLRNSL</sequence>
<dbReference type="SUPFAM" id="SSF53822">
    <property type="entry name" value="Periplasmic binding protein-like I"/>
    <property type="match status" value="1"/>
</dbReference>
<keyword evidence="1" id="KW-0805">Transcription regulation</keyword>
<dbReference type="SUPFAM" id="SSF46785">
    <property type="entry name" value="Winged helix' DNA-binding domain"/>
    <property type="match status" value="1"/>
</dbReference>
<dbReference type="InterPro" id="IPR036390">
    <property type="entry name" value="WH_DNA-bd_sf"/>
</dbReference>
<dbReference type="SMART" id="SM00345">
    <property type="entry name" value="HTH_GNTR"/>
    <property type="match status" value="1"/>
</dbReference>
<dbReference type="GO" id="GO:0003700">
    <property type="term" value="F:DNA-binding transcription factor activity"/>
    <property type="evidence" value="ECO:0007669"/>
    <property type="project" value="InterPro"/>
</dbReference>
<keyword evidence="3" id="KW-0804">Transcription</keyword>
<name>A0A3D9L438_MARFU</name>
<evidence type="ECO:0000256" key="1">
    <source>
        <dbReference type="ARBA" id="ARBA00023015"/>
    </source>
</evidence>
<accession>A0A3D9L438</accession>
<dbReference type="Proteomes" id="UP000256779">
    <property type="component" value="Unassembled WGS sequence"/>
</dbReference>
<evidence type="ECO:0000259" key="4">
    <source>
        <dbReference type="PROSITE" id="PS50949"/>
    </source>
</evidence>
<evidence type="ECO:0000256" key="3">
    <source>
        <dbReference type="ARBA" id="ARBA00023163"/>
    </source>
</evidence>
<dbReference type="PANTHER" id="PTHR38445:SF10">
    <property type="entry name" value="GNTR-FAMILY TRANSCRIPTIONAL REGULATOR"/>
    <property type="match status" value="1"/>
</dbReference>
<evidence type="ECO:0000256" key="2">
    <source>
        <dbReference type="ARBA" id="ARBA00023125"/>
    </source>
</evidence>
<dbReference type="OrthoDB" id="742238at2"/>
<dbReference type="InterPro" id="IPR036388">
    <property type="entry name" value="WH-like_DNA-bd_sf"/>
</dbReference>
<feature type="domain" description="HTH gntR-type" evidence="4">
    <location>
        <begin position="16"/>
        <end position="84"/>
    </location>
</feature>
<evidence type="ECO:0000313" key="6">
    <source>
        <dbReference type="Proteomes" id="UP000256779"/>
    </source>
</evidence>
<proteinExistence type="predicted"/>
<reference evidence="5 6" key="1">
    <citation type="submission" date="2018-07" db="EMBL/GenBank/DDBJ databases">
        <title>Genomic Encyclopedia of Type Strains, Phase IV (KMG-IV): sequencing the most valuable type-strain genomes for metagenomic binning, comparative biology and taxonomic classification.</title>
        <authorList>
            <person name="Goeker M."/>
        </authorList>
    </citation>
    <scope>NUCLEOTIDE SEQUENCE [LARGE SCALE GENOMIC DNA]</scope>
    <source>
        <strain evidence="5 6">DSM 4134</strain>
    </source>
</reference>
<dbReference type="Gene3D" id="3.40.50.2300">
    <property type="match status" value="2"/>
</dbReference>
<dbReference type="Gene3D" id="1.10.10.10">
    <property type="entry name" value="Winged helix-like DNA-binding domain superfamily/Winged helix DNA-binding domain"/>
    <property type="match status" value="1"/>
</dbReference>
<dbReference type="CDD" id="cd07377">
    <property type="entry name" value="WHTH_GntR"/>
    <property type="match status" value="1"/>
</dbReference>
<dbReference type="EMBL" id="QREG01000010">
    <property type="protein sequence ID" value="RED98370.1"/>
    <property type="molecule type" value="Genomic_DNA"/>
</dbReference>
<protein>
    <submittedName>
        <fullName evidence="5">GntR family transcriptional regulator</fullName>
    </submittedName>
</protein>
<dbReference type="InterPro" id="IPR028082">
    <property type="entry name" value="Peripla_BP_I"/>
</dbReference>
<dbReference type="PROSITE" id="PS50949">
    <property type="entry name" value="HTH_GNTR"/>
    <property type="match status" value="1"/>
</dbReference>
<keyword evidence="6" id="KW-1185">Reference proteome</keyword>
<dbReference type="RefSeq" id="WP_115868327.1">
    <property type="nucleotide sequence ID" value="NZ_QREG01000010.1"/>
</dbReference>
<dbReference type="InterPro" id="IPR000524">
    <property type="entry name" value="Tscrpt_reg_HTH_GntR"/>
</dbReference>
<keyword evidence="2" id="KW-0238">DNA-binding</keyword>